<proteinExistence type="predicted"/>
<name>A0ABV4BQZ8_9CLOT</name>
<sequence length="117" mass="12927">MTNTVSTCNFLKTAGGSVLNIDYFRMADNNDGKVKDELSDNNKSNVFFTNNISVRGLVKIYSYINSGVNGKVGIKLHTGEPHGPNLLPIESRSGLHQIEYMNTLGMGNIDYKLIEIE</sequence>
<protein>
    <submittedName>
        <fullName evidence="1">Uncharacterized protein</fullName>
    </submittedName>
</protein>
<reference evidence="1 2" key="1">
    <citation type="submission" date="2024-08" db="EMBL/GenBank/DDBJ databases">
        <title>Clostridium lapicellarii sp. nov., and Clostridium renhuaiense sp. nov., two species isolated from the mud in a fermentation cellar used for producing sauce-flavour Chinese liquors.</title>
        <authorList>
            <person name="Yang F."/>
            <person name="Wang H."/>
            <person name="Chen L.Q."/>
            <person name="Zhou N."/>
            <person name="Lu J.J."/>
            <person name="Pu X.X."/>
            <person name="Wan B."/>
            <person name="Wang L."/>
            <person name="Liu S.J."/>
        </authorList>
    </citation>
    <scope>NUCLEOTIDE SEQUENCE [LARGE SCALE GENOMIC DNA]</scope>
    <source>
        <strain evidence="1 2">MT-5</strain>
    </source>
</reference>
<dbReference type="Proteomes" id="UP001564657">
    <property type="component" value="Unassembled WGS sequence"/>
</dbReference>
<evidence type="ECO:0000313" key="2">
    <source>
        <dbReference type="Proteomes" id="UP001564657"/>
    </source>
</evidence>
<dbReference type="EMBL" id="JBGEWD010000011">
    <property type="protein sequence ID" value="MEY8000933.1"/>
    <property type="molecule type" value="Genomic_DNA"/>
</dbReference>
<accession>A0ABV4BQZ8</accession>
<organism evidence="1 2">
    <name type="scientific">Clostridium moutaii</name>
    <dbReference type="NCBI Taxonomy" id="3240932"/>
    <lineage>
        <taxon>Bacteria</taxon>
        <taxon>Bacillati</taxon>
        <taxon>Bacillota</taxon>
        <taxon>Clostridia</taxon>
        <taxon>Eubacteriales</taxon>
        <taxon>Clostridiaceae</taxon>
        <taxon>Clostridium</taxon>
    </lineage>
</organism>
<evidence type="ECO:0000313" key="1">
    <source>
        <dbReference type="EMBL" id="MEY8000933.1"/>
    </source>
</evidence>
<gene>
    <name evidence="1" type="ORF">AB8U03_12140</name>
</gene>
<keyword evidence="2" id="KW-1185">Reference proteome</keyword>
<comment type="caution">
    <text evidence="1">The sequence shown here is derived from an EMBL/GenBank/DDBJ whole genome shotgun (WGS) entry which is preliminary data.</text>
</comment>
<dbReference type="RefSeq" id="WP_369704825.1">
    <property type="nucleotide sequence ID" value="NZ_JBGEWD010000011.1"/>
</dbReference>